<feature type="compositionally biased region" description="Low complexity" evidence="3">
    <location>
        <begin position="222"/>
        <end position="235"/>
    </location>
</feature>
<dbReference type="RefSeq" id="XP_064684309.1">
    <property type="nucleotide sequence ID" value="XM_064820389.1"/>
</dbReference>
<feature type="compositionally biased region" description="Low complexity" evidence="3">
    <location>
        <begin position="271"/>
        <end position="337"/>
    </location>
</feature>
<dbReference type="InterPro" id="IPR050729">
    <property type="entry name" value="Rho-GAP"/>
</dbReference>
<sequence length="1223" mass="136219">MSQQQQLPSQSSINYGQDEIPHLRSQNDQLWKIIEKQRVMIQNLQKDNVRLSAERDGLQDQVNFLEKEITRKQRVTSLLISPQALREIAEQEDAVSTPSSETTPSPIEVYANATAVANTAPMAAVAAVSPMPPPRSPYRPLKEKPDDFGLMDSPKRFMDQEPESYIVAAASRSNMEDYTSLNGRSSPGSPAPGPHSPTLPKYQQQQRKDSAPLPSTTTRNHSPFIVPSPSKSSSSLEVRKNARQRDSMMPPARAALEHDPTMRAASPPLIPSSSSFRATNTNFTTTNTNISANINTNNTPHTTNTTTTTTTTATNAISTNPVVNSNYIPPNSNSPIYGSRSKQDGQQSMYSSSRTDLASYGDDDDQSSTAAVSPSASNNSKQQTAFMGNMANVCIKVVGSNIKPNDKGKEVVSFILSVGSYKDDVSNEFDEKWRVEKLYSDFLTLDSKLKAQRNRAISGRIGKLPDKALFSNNAPTKVDQRKVALEQYLQHIVSLPLEDASDLCEFLSTNVMDTKVYQLSGQKEGYLTKRGKNFGGWKTRYFVLNESVLEYYESKEGTQLGSIRLTNAQIGTQMNGSSASSSAQEEYNSVYRHAFLIVEQKRVNSTHSVRHILCANSDDDRDTWVHALLQNISIVEDEALMQKKRKNEKPRKLSKGEIRAISATPISHLKMDHVGNADMEKLTSVPSHHDDASIGMAISNNGYSRPTPSISSDSTADSATIVSSSLPSNNNNNANANATSTWSSYEAGRTSLDQRNNGNTLQAPRPPIMRRSSMGNLISNNEQQQQNEDQLNFHNYRRAVSPTIISRVPDEAPPVVAAESEKKARNKAHRMTFWGKKMLFNSSEDQDQQSQQQQQQQQQREGQPRPSQSSSATTSSSNSAGLRGFLSRSSHEQNDRQRNKYDDMPVPKQAAKQVFGVSLEEAVRISRVAEGYELPAVVYRCIEYLDAMDAVLEEGLYRLSGSNATMKALRERFNQEGDVNLLAAKEEYDVHVVAGLLKMWLRELPTSVLTREHRMDFLHVIDLLDRKDRVNELGRLVSVLPLSNYTLLRALTAHLIRVVQHSDINKMTMRNVSIVFSPTLGIPATIFNLFMSEFEYIFWTTKDGDAAPRRIEDEAIEEPVVAAAPEPQTKIQIDAPRESVEQVEEVIVDHHQYEGLSRKTTLRLREEHGRSNRNSVNYMDGAPNAIVDLEKHMDGPPVLDEDEDEDVDDLTLSNESNYSVHSN</sequence>
<dbReference type="SMART" id="SM00324">
    <property type="entry name" value="RhoGAP"/>
    <property type="match status" value="1"/>
</dbReference>
<dbReference type="AlphaFoldDB" id="A0AAN7I1G6"/>
<dbReference type="SUPFAM" id="SSF48350">
    <property type="entry name" value="GTPase activation domain, GAP"/>
    <property type="match status" value="1"/>
</dbReference>
<evidence type="ECO:0000256" key="1">
    <source>
        <dbReference type="ARBA" id="ARBA00022468"/>
    </source>
</evidence>
<dbReference type="EMBL" id="JASEJX010000013">
    <property type="protein sequence ID" value="KAK4517643.1"/>
    <property type="molecule type" value="Genomic_DNA"/>
</dbReference>
<feature type="domain" description="PX" evidence="5">
    <location>
        <begin position="392"/>
        <end position="514"/>
    </location>
</feature>
<keyword evidence="1" id="KW-0343">GTPase activation</keyword>
<dbReference type="GO" id="GO:0005737">
    <property type="term" value="C:cytoplasm"/>
    <property type="evidence" value="ECO:0007669"/>
    <property type="project" value="TreeGrafter"/>
</dbReference>
<evidence type="ECO:0000259" key="6">
    <source>
        <dbReference type="PROSITE" id="PS50238"/>
    </source>
</evidence>
<keyword evidence="8" id="KW-1185">Reference proteome</keyword>
<evidence type="ECO:0000313" key="7">
    <source>
        <dbReference type="EMBL" id="KAK4517643.1"/>
    </source>
</evidence>
<comment type="caution">
    <text evidence="7">The sequence shown here is derived from an EMBL/GenBank/DDBJ whole genome shotgun (WGS) entry which is preliminary data.</text>
</comment>
<feature type="region of interest" description="Disordered" evidence="3">
    <location>
        <begin position="177"/>
        <end position="381"/>
    </location>
</feature>
<feature type="compositionally biased region" description="Polar residues" evidence="3">
    <location>
        <begin position="751"/>
        <end position="762"/>
    </location>
</feature>
<dbReference type="Gene3D" id="3.30.1520.10">
    <property type="entry name" value="Phox-like domain"/>
    <property type="match status" value="1"/>
</dbReference>
<dbReference type="Pfam" id="PF00620">
    <property type="entry name" value="RhoGAP"/>
    <property type="match status" value="1"/>
</dbReference>
<dbReference type="PANTHER" id="PTHR23176">
    <property type="entry name" value="RHO/RAC/CDC GTPASE-ACTIVATING PROTEIN"/>
    <property type="match status" value="1"/>
</dbReference>
<dbReference type="GO" id="GO:0007165">
    <property type="term" value="P:signal transduction"/>
    <property type="evidence" value="ECO:0007669"/>
    <property type="project" value="InterPro"/>
</dbReference>
<feature type="domain" description="Rho-GAP" evidence="6">
    <location>
        <begin position="917"/>
        <end position="1132"/>
    </location>
</feature>
<dbReference type="PROSITE" id="PS50238">
    <property type="entry name" value="RHOGAP"/>
    <property type="match status" value="1"/>
</dbReference>
<evidence type="ECO:0000256" key="2">
    <source>
        <dbReference type="SAM" id="Coils"/>
    </source>
</evidence>
<dbReference type="PROSITE" id="PS50003">
    <property type="entry name" value="PH_DOMAIN"/>
    <property type="match status" value="1"/>
</dbReference>
<feature type="region of interest" description="Disordered" evidence="3">
    <location>
        <begin position="750"/>
        <end position="773"/>
    </location>
</feature>
<feature type="domain" description="PH" evidence="4">
    <location>
        <begin position="520"/>
        <end position="633"/>
    </location>
</feature>
<dbReference type="InterPro" id="IPR000198">
    <property type="entry name" value="RhoGAP_dom"/>
</dbReference>
<feature type="compositionally biased region" description="Low complexity" evidence="3">
    <location>
        <begin position="848"/>
        <end position="880"/>
    </location>
</feature>
<feature type="compositionally biased region" description="Basic and acidic residues" evidence="3">
    <location>
        <begin position="237"/>
        <end position="246"/>
    </location>
</feature>
<dbReference type="CDD" id="cd06093">
    <property type="entry name" value="PX_domain"/>
    <property type="match status" value="1"/>
</dbReference>
<dbReference type="SMART" id="SM00233">
    <property type="entry name" value="PH"/>
    <property type="match status" value="1"/>
</dbReference>
<feature type="region of interest" description="Disordered" evidence="3">
    <location>
        <begin position="843"/>
        <end position="906"/>
    </location>
</feature>
<evidence type="ECO:0008006" key="9">
    <source>
        <dbReference type="Google" id="ProtNLM"/>
    </source>
</evidence>
<dbReference type="SMART" id="SM00312">
    <property type="entry name" value="PX"/>
    <property type="match status" value="1"/>
</dbReference>
<feature type="compositionally biased region" description="Basic and acidic residues" evidence="3">
    <location>
        <begin position="889"/>
        <end position="905"/>
    </location>
</feature>
<evidence type="ECO:0000313" key="8">
    <source>
        <dbReference type="Proteomes" id="UP001304243"/>
    </source>
</evidence>
<dbReference type="GO" id="GO:0035091">
    <property type="term" value="F:phosphatidylinositol binding"/>
    <property type="evidence" value="ECO:0007669"/>
    <property type="project" value="InterPro"/>
</dbReference>
<organism evidence="7 8">
    <name type="scientific">Mucor velutinosus</name>
    <dbReference type="NCBI Taxonomy" id="708070"/>
    <lineage>
        <taxon>Eukaryota</taxon>
        <taxon>Fungi</taxon>
        <taxon>Fungi incertae sedis</taxon>
        <taxon>Mucoromycota</taxon>
        <taxon>Mucoromycotina</taxon>
        <taxon>Mucoromycetes</taxon>
        <taxon>Mucorales</taxon>
        <taxon>Mucorineae</taxon>
        <taxon>Mucoraceae</taxon>
        <taxon>Mucor</taxon>
    </lineage>
</organism>
<dbReference type="SUPFAM" id="SSF64268">
    <property type="entry name" value="PX domain"/>
    <property type="match status" value="1"/>
</dbReference>
<evidence type="ECO:0000259" key="4">
    <source>
        <dbReference type="PROSITE" id="PS50003"/>
    </source>
</evidence>
<dbReference type="PANTHER" id="PTHR23176:SF129">
    <property type="entry name" value="RHO GTPASE ACTIVATING PROTEIN AT 16F, ISOFORM E-RELATED"/>
    <property type="match status" value="1"/>
</dbReference>
<proteinExistence type="predicted"/>
<dbReference type="Proteomes" id="UP001304243">
    <property type="component" value="Unassembled WGS sequence"/>
</dbReference>
<protein>
    <recommendedName>
        <fullName evidence="9">RhoGAP-domain-containing protein</fullName>
    </recommendedName>
</protein>
<dbReference type="Gene3D" id="2.30.29.30">
    <property type="entry name" value="Pleckstrin-homology domain (PH domain)/Phosphotyrosine-binding domain (PTB)"/>
    <property type="match status" value="1"/>
</dbReference>
<dbReference type="GO" id="GO:0005096">
    <property type="term" value="F:GTPase activator activity"/>
    <property type="evidence" value="ECO:0007669"/>
    <property type="project" value="UniProtKB-KW"/>
</dbReference>
<dbReference type="Pfam" id="PF00169">
    <property type="entry name" value="PH"/>
    <property type="match status" value="1"/>
</dbReference>
<feature type="region of interest" description="Disordered" evidence="3">
    <location>
        <begin position="1192"/>
        <end position="1223"/>
    </location>
</feature>
<keyword evidence="2" id="KW-0175">Coiled coil</keyword>
<dbReference type="InterPro" id="IPR001683">
    <property type="entry name" value="PX_dom"/>
</dbReference>
<feature type="compositionally biased region" description="Polar residues" evidence="3">
    <location>
        <begin position="698"/>
        <end position="708"/>
    </location>
</feature>
<evidence type="ECO:0000259" key="5">
    <source>
        <dbReference type="PROSITE" id="PS50195"/>
    </source>
</evidence>
<feature type="compositionally biased region" description="Polar residues" evidence="3">
    <location>
        <begin position="1211"/>
        <end position="1223"/>
    </location>
</feature>
<dbReference type="Gene3D" id="1.10.555.10">
    <property type="entry name" value="Rho GTPase activation protein"/>
    <property type="match status" value="1"/>
</dbReference>
<dbReference type="GeneID" id="89944685"/>
<feature type="region of interest" description="Disordered" evidence="3">
    <location>
        <begin position="684"/>
        <end position="738"/>
    </location>
</feature>
<dbReference type="InterPro" id="IPR001849">
    <property type="entry name" value="PH_domain"/>
</dbReference>
<dbReference type="PROSITE" id="PS50195">
    <property type="entry name" value="PX"/>
    <property type="match status" value="1"/>
</dbReference>
<dbReference type="InterPro" id="IPR011993">
    <property type="entry name" value="PH-like_dom_sf"/>
</dbReference>
<gene>
    <name evidence="7" type="ORF">ATC70_000983</name>
</gene>
<evidence type="ECO:0000256" key="3">
    <source>
        <dbReference type="SAM" id="MobiDB-lite"/>
    </source>
</evidence>
<dbReference type="InterPro" id="IPR008936">
    <property type="entry name" value="Rho_GTPase_activation_prot"/>
</dbReference>
<dbReference type="CDD" id="cd13277">
    <property type="entry name" value="PH_Bem3"/>
    <property type="match status" value="1"/>
</dbReference>
<feature type="compositionally biased region" description="Polar residues" evidence="3">
    <location>
        <begin position="344"/>
        <end position="356"/>
    </location>
</feature>
<feature type="compositionally biased region" description="Basic and acidic residues" evidence="3">
    <location>
        <begin position="140"/>
        <end position="159"/>
    </location>
</feature>
<dbReference type="SUPFAM" id="SSF50729">
    <property type="entry name" value="PH domain-like"/>
    <property type="match status" value="1"/>
</dbReference>
<feature type="coiled-coil region" evidence="2">
    <location>
        <begin position="34"/>
        <end position="75"/>
    </location>
</feature>
<dbReference type="Pfam" id="PF00787">
    <property type="entry name" value="PX"/>
    <property type="match status" value="1"/>
</dbReference>
<dbReference type="InterPro" id="IPR036871">
    <property type="entry name" value="PX_dom_sf"/>
</dbReference>
<feature type="region of interest" description="Disordered" evidence="3">
    <location>
        <begin position="128"/>
        <end position="159"/>
    </location>
</feature>
<feature type="compositionally biased region" description="Polar residues" evidence="3">
    <location>
        <begin position="367"/>
        <end position="381"/>
    </location>
</feature>
<name>A0AAN7I1G6_9FUNG</name>
<feature type="compositionally biased region" description="Acidic residues" evidence="3">
    <location>
        <begin position="1199"/>
        <end position="1209"/>
    </location>
</feature>
<feature type="compositionally biased region" description="Low complexity" evidence="3">
    <location>
        <begin position="709"/>
        <end position="738"/>
    </location>
</feature>
<accession>A0AAN7I1G6</accession>
<reference evidence="7 8" key="1">
    <citation type="submission" date="2022-11" db="EMBL/GenBank/DDBJ databases">
        <title>Mucor velutinosus strain NIH1002 WGS.</title>
        <authorList>
            <person name="Subramanian P."/>
            <person name="Mullikin J.C."/>
            <person name="Segre J.A."/>
            <person name="Zelazny A.M."/>
        </authorList>
    </citation>
    <scope>NUCLEOTIDE SEQUENCE [LARGE SCALE GENOMIC DNA]</scope>
    <source>
        <strain evidence="7 8">NIH1002</strain>
    </source>
</reference>